<feature type="domain" description="Mce/MlaD" evidence="2">
    <location>
        <begin position="41"/>
        <end position="116"/>
    </location>
</feature>
<accession>A0ABV8DRF2</accession>
<keyword evidence="4" id="KW-1185">Reference proteome</keyword>
<evidence type="ECO:0000313" key="3">
    <source>
        <dbReference type="EMBL" id="MFC3962290.1"/>
    </source>
</evidence>
<comment type="caution">
    <text evidence="3">The sequence shown here is derived from an EMBL/GenBank/DDBJ whole genome shotgun (WGS) entry which is preliminary data.</text>
</comment>
<sequence length="368" mass="37848">MSAGRVTRTAALAVAALAASTGCAVGLGDLPLPAPGSGGDNYTVRASFANALNLPAKAKVRLSGADVGEVSDMAVRDYTAVVTLTIQQGVRLPLGTRAELRTATPLGDVFVSLTPPAEATTATPVLADGDSIALDHTAAATTIEELLTTASLLVNGGAIRNLTTIVNGLGNAVGERGDRMAELIDRSTRVVQALSARSDDIRSTLAEVDQLARRIDEQRGTVDDVIAAAGPALDTLRANSGQALTLVNEVERITAQIGRFPGVNGEQTTGMVADINTIAAQLNSAATNPDASVAAMNALLGPVMAVTVSTSASTDADWQDLAIGALPDPNHPGDPESRLPDQRDWQNFIGTLTYTLLKLQGRITGGAR</sequence>
<dbReference type="PANTHER" id="PTHR33371:SF15">
    <property type="entry name" value="LIPOPROTEIN LPRN"/>
    <property type="match status" value="1"/>
</dbReference>
<dbReference type="EMBL" id="JBHSAX010000009">
    <property type="protein sequence ID" value="MFC3962290.1"/>
    <property type="molecule type" value="Genomic_DNA"/>
</dbReference>
<dbReference type="PROSITE" id="PS51257">
    <property type="entry name" value="PROKAR_LIPOPROTEIN"/>
    <property type="match status" value="1"/>
</dbReference>
<dbReference type="Pfam" id="PF02470">
    <property type="entry name" value="MlaD"/>
    <property type="match status" value="1"/>
</dbReference>
<dbReference type="RefSeq" id="WP_378612057.1">
    <property type="nucleotide sequence ID" value="NZ_JBHSAX010000009.1"/>
</dbReference>
<dbReference type="PANTHER" id="PTHR33371">
    <property type="entry name" value="INTERMEMBRANE PHOSPHOLIPID TRANSPORT SYSTEM BINDING PROTEIN MLAD-RELATED"/>
    <property type="match status" value="1"/>
</dbReference>
<evidence type="ECO:0000313" key="4">
    <source>
        <dbReference type="Proteomes" id="UP001595696"/>
    </source>
</evidence>
<feature type="signal peptide" evidence="1">
    <location>
        <begin position="1"/>
        <end position="24"/>
    </location>
</feature>
<dbReference type="Proteomes" id="UP001595696">
    <property type="component" value="Unassembled WGS sequence"/>
</dbReference>
<gene>
    <name evidence="3" type="ORF">ACFO0B_09865</name>
</gene>
<feature type="chain" id="PRO_5046123853" evidence="1">
    <location>
        <begin position="25"/>
        <end position="368"/>
    </location>
</feature>
<protein>
    <submittedName>
        <fullName evidence="3">MlaD family protein</fullName>
    </submittedName>
</protein>
<evidence type="ECO:0000256" key="1">
    <source>
        <dbReference type="SAM" id="SignalP"/>
    </source>
</evidence>
<dbReference type="InterPro" id="IPR003399">
    <property type="entry name" value="Mce/MlaD"/>
</dbReference>
<dbReference type="InterPro" id="IPR052336">
    <property type="entry name" value="MlaD_Phospholipid_Transporter"/>
</dbReference>
<evidence type="ECO:0000259" key="2">
    <source>
        <dbReference type="Pfam" id="PF02470"/>
    </source>
</evidence>
<name>A0ABV8DRF2_9NOCA</name>
<keyword evidence="1" id="KW-0732">Signal</keyword>
<proteinExistence type="predicted"/>
<organism evidence="3 4">
    <name type="scientific">Nocardia jiangsuensis</name>
    <dbReference type="NCBI Taxonomy" id="1691563"/>
    <lineage>
        <taxon>Bacteria</taxon>
        <taxon>Bacillati</taxon>
        <taxon>Actinomycetota</taxon>
        <taxon>Actinomycetes</taxon>
        <taxon>Mycobacteriales</taxon>
        <taxon>Nocardiaceae</taxon>
        <taxon>Nocardia</taxon>
    </lineage>
</organism>
<reference evidence="4" key="1">
    <citation type="journal article" date="2019" name="Int. J. Syst. Evol. Microbiol.">
        <title>The Global Catalogue of Microorganisms (GCM) 10K type strain sequencing project: providing services to taxonomists for standard genome sequencing and annotation.</title>
        <authorList>
            <consortium name="The Broad Institute Genomics Platform"/>
            <consortium name="The Broad Institute Genome Sequencing Center for Infectious Disease"/>
            <person name="Wu L."/>
            <person name="Ma J."/>
        </authorList>
    </citation>
    <scope>NUCLEOTIDE SEQUENCE [LARGE SCALE GENOMIC DNA]</scope>
    <source>
        <strain evidence="4">CGMCC 4.7330</strain>
    </source>
</reference>